<proteinExistence type="predicted"/>
<reference evidence="2" key="1">
    <citation type="journal article" date="2014" name="Front. Microbiol.">
        <title>High frequency of phylogenetically diverse reductive dehalogenase-homologous genes in deep subseafloor sedimentary metagenomes.</title>
        <authorList>
            <person name="Kawai M."/>
            <person name="Futagami T."/>
            <person name="Toyoda A."/>
            <person name="Takaki Y."/>
            <person name="Nishi S."/>
            <person name="Hori S."/>
            <person name="Arai W."/>
            <person name="Tsubouchi T."/>
            <person name="Morono Y."/>
            <person name="Uchiyama I."/>
            <person name="Ito T."/>
            <person name="Fujiyama A."/>
            <person name="Inagaki F."/>
            <person name="Takami H."/>
        </authorList>
    </citation>
    <scope>NUCLEOTIDE SEQUENCE</scope>
    <source>
        <strain evidence="2">Expedition CK06-06</strain>
    </source>
</reference>
<dbReference type="GO" id="GO:0000724">
    <property type="term" value="P:double-strand break repair via homologous recombination"/>
    <property type="evidence" value="ECO:0007669"/>
    <property type="project" value="TreeGrafter"/>
</dbReference>
<dbReference type="GO" id="GO:0010212">
    <property type="term" value="P:response to ionizing radiation"/>
    <property type="evidence" value="ECO:0007669"/>
    <property type="project" value="TreeGrafter"/>
</dbReference>
<feature type="non-terminal residue" evidence="2">
    <location>
        <position position="206"/>
    </location>
</feature>
<accession>X1QPG0</accession>
<protein>
    <recommendedName>
        <fullName evidence="3">OB domain-containing protein</fullName>
    </recommendedName>
</protein>
<dbReference type="PANTHER" id="PTHR13356:SF0">
    <property type="entry name" value="SOSS COMPLEX SUBUNIT B HOMOLOG"/>
    <property type="match status" value="1"/>
</dbReference>
<sequence length="206" mass="23639">MSASIDDLYQKLLESGFSEEELERQVQSKAKEFAGFMSKQGILFIIAKENGIYLQSSDINEQLYKEFEEEIDYDDFMIDISEVKEGMSNIVVLGKILQIYETREFTRKDGTPGIVGSFLLGDISQTIKIILWDDKVDITKNKFFRKNELIRIVGGYCRMGRESNLEVHLGRKGRIVLSPDNVNKNMGGILMYDVTNYPSLAHIDNW</sequence>
<dbReference type="SUPFAM" id="SSF50249">
    <property type="entry name" value="Nucleic acid-binding proteins"/>
    <property type="match status" value="1"/>
</dbReference>
<evidence type="ECO:0000313" key="2">
    <source>
        <dbReference type="EMBL" id="GAI70123.1"/>
    </source>
</evidence>
<comment type="caution">
    <text evidence="2">The sequence shown here is derived from an EMBL/GenBank/DDBJ whole genome shotgun (WGS) entry which is preliminary data.</text>
</comment>
<dbReference type="InterPro" id="IPR012340">
    <property type="entry name" value="NA-bd_OB-fold"/>
</dbReference>
<gene>
    <name evidence="2" type="ORF">S12H4_00716</name>
</gene>
<organism evidence="2">
    <name type="scientific">marine sediment metagenome</name>
    <dbReference type="NCBI Taxonomy" id="412755"/>
    <lineage>
        <taxon>unclassified sequences</taxon>
        <taxon>metagenomes</taxon>
        <taxon>ecological metagenomes</taxon>
    </lineage>
</organism>
<keyword evidence="1" id="KW-0238">DNA-binding</keyword>
<evidence type="ECO:0008006" key="3">
    <source>
        <dbReference type="Google" id="ProtNLM"/>
    </source>
</evidence>
<dbReference type="InterPro" id="IPR051231">
    <property type="entry name" value="SOSS-B"/>
</dbReference>
<dbReference type="GO" id="GO:0003677">
    <property type="term" value="F:DNA binding"/>
    <property type="evidence" value="ECO:0007669"/>
    <property type="project" value="UniProtKB-KW"/>
</dbReference>
<name>X1QPG0_9ZZZZ</name>
<dbReference type="EMBL" id="BARW01000103">
    <property type="protein sequence ID" value="GAI70123.1"/>
    <property type="molecule type" value="Genomic_DNA"/>
</dbReference>
<evidence type="ECO:0000256" key="1">
    <source>
        <dbReference type="ARBA" id="ARBA00023125"/>
    </source>
</evidence>
<dbReference type="PANTHER" id="PTHR13356">
    <property type="entry name" value="OB FOLD NUCLEIC ACID BINDING PROTEIN-RELATED"/>
    <property type="match status" value="1"/>
</dbReference>
<dbReference type="CDD" id="cd04491">
    <property type="entry name" value="SoSSB_OBF"/>
    <property type="match status" value="1"/>
</dbReference>
<dbReference type="Gene3D" id="2.40.50.140">
    <property type="entry name" value="Nucleic acid-binding proteins"/>
    <property type="match status" value="1"/>
</dbReference>
<dbReference type="AlphaFoldDB" id="X1QPG0"/>